<evidence type="ECO:0000256" key="1">
    <source>
        <dbReference type="SAM" id="MobiDB-lite"/>
    </source>
</evidence>
<name>A0A2V3IP89_9FLOR</name>
<reference evidence="2 3" key="1">
    <citation type="journal article" date="2018" name="Mol. Biol. Evol.">
        <title>Analysis of the draft genome of the red seaweed Gracilariopsis chorda provides insights into genome size evolution in Rhodophyta.</title>
        <authorList>
            <person name="Lee J."/>
            <person name="Yang E.C."/>
            <person name="Graf L."/>
            <person name="Yang J.H."/>
            <person name="Qiu H."/>
            <person name="Zel Zion U."/>
            <person name="Chan C.X."/>
            <person name="Stephens T.G."/>
            <person name="Weber A.P.M."/>
            <person name="Boo G.H."/>
            <person name="Boo S.M."/>
            <person name="Kim K.M."/>
            <person name="Shin Y."/>
            <person name="Jung M."/>
            <person name="Lee S.J."/>
            <person name="Yim H.S."/>
            <person name="Lee J.H."/>
            <person name="Bhattacharya D."/>
            <person name="Yoon H.S."/>
        </authorList>
    </citation>
    <scope>NUCLEOTIDE SEQUENCE [LARGE SCALE GENOMIC DNA]</scope>
    <source>
        <strain evidence="2 3">SKKU-2015</strain>
        <tissue evidence="2">Whole body</tissue>
    </source>
</reference>
<protein>
    <submittedName>
        <fullName evidence="2">Uncharacterized protein</fullName>
    </submittedName>
</protein>
<proteinExistence type="predicted"/>
<feature type="compositionally biased region" description="Low complexity" evidence="1">
    <location>
        <begin position="41"/>
        <end position="54"/>
    </location>
</feature>
<organism evidence="2 3">
    <name type="scientific">Gracilariopsis chorda</name>
    <dbReference type="NCBI Taxonomy" id="448386"/>
    <lineage>
        <taxon>Eukaryota</taxon>
        <taxon>Rhodophyta</taxon>
        <taxon>Florideophyceae</taxon>
        <taxon>Rhodymeniophycidae</taxon>
        <taxon>Gracilariales</taxon>
        <taxon>Gracilariaceae</taxon>
        <taxon>Gracilariopsis</taxon>
    </lineage>
</organism>
<dbReference type="Proteomes" id="UP000247409">
    <property type="component" value="Unassembled WGS sequence"/>
</dbReference>
<keyword evidence="3" id="KW-1185">Reference proteome</keyword>
<accession>A0A2V3IP89</accession>
<dbReference type="AlphaFoldDB" id="A0A2V3IP89"/>
<sequence length="151" mass="16658">MSHPSLHTKAEYGDKHEKPVTSKIANIWERRIGSDVVHDASPSSVVKSSGSEVSRGPNLTSAGSQKAFGRKNTIEIVKEFERMASFHNQQSLSRPASIARKIGSSLSTVKSDNSTVDISKEEIKEIVQKIRSRMTEVDKDLNKLQALIAKQ</sequence>
<dbReference type="EMBL" id="NBIV01000108">
    <property type="protein sequence ID" value="PXF43884.1"/>
    <property type="molecule type" value="Genomic_DNA"/>
</dbReference>
<evidence type="ECO:0000313" key="3">
    <source>
        <dbReference type="Proteomes" id="UP000247409"/>
    </source>
</evidence>
<feature type="region of interest" description="Disordered" evidence="1">
    <location>
        <begin position="38"/>
        <end position="66"/>
    </location>
</feature>
<evidence type="ECO:0000313" key="2">
    <source>
        <dbReference type="EMBL" id="PXF43884.1"/>
    </source>
</evidence>
<gene>
    <name evidence="2" type="ORF">BWQ96_06350</name>
</gene>
<comment type="caution">
    <text evidence="2">The sequence shown here is derived from an EMBL/GenBank/DDBJ whole genome shotgun (WGS) entry which is preliminary data.</text>
</comment>